<evidence type="ECO:0000256" key="3">
    <source>
        <dbReference type="ARBA" id="ARBA00022801"/>
    </source>
</evidence>
<name>A0A7W2D400_9ACTN</name>
<comment type="caution">
    <text evidence="7">The sequence shown here is derived from an EMBL/GenBank/DDBJ whole genome shotgun (WGS) entry which is preliminary data.</text>
</comment>
<keyword evidence="3" id="KW-0378">Hydrolase</keyword>
<dbReference type="GO" id="GO:0016787">
    <property type="term" value="F:hydrolase activity"/>
    <property type="evidence" value="ECO:0007669"/>
    <property type="project" value="UniProtKB-KW"/>
</dbReference>
<evidence type="ECO:0000259" key="5">
    <source>
        <dbReference type="Pfam" id="PF13470"/>
    </source>
</evidence>
<evidence type="ECO:0000256" key="4">
    <source>
        <dbReference type="ARBA" id="ARBA00022842"/>
    </source>
</evidence>
<feature type="domain" description="VapC50 C-terminal" evidence="6">
    <location>
        <begin position="127"/>
        <end position="181"/>
    </location>
</feature>
<evidence type="ECO:0000313" key="8">
    <source>
        <dbReference type="Proteomes" id="UP000586976"/>
    </source>
</evidence>
<proteinExistence type="predicted"/>
<gene>
    <name evidence="7" type="ORF">H1V43_23245</name>
</gene>
<evidence type="ECO:0000259" key="6">
    <source>
        <dbReference type="Pfam" id="PF26343"/>
    </source>
</evidence>
<dbReference type="Pfam" id="PF13470">
    <property type="entry name" value="PIN_3"/>
    <property type="match status" value="1"/>
</dbReference>
<dbReference type="InterPro" id="IPR029060">
    <property type="entry name" value="PIN-like_dom_sf"/>
</dbReference>
<evidence type="ECO:0000256" key="1">
    <source>
        <dbReference type="ARBA" id="ARBA00022722"/>
    </source>
</evidence>
<dbReference type="RefSeq" id="WP_181865878.1">
    <property type="nucleotide sequence ID" value="NZ_JACEQY010000027.1"/>
</dbReference>
<evidence type="ECO:0000256" key="2">
    <source>
        <dbReference type="ARBA" id="ARBA00022723"/>
    </source>
</evidence>
<keyword evidence="2" id="KW-0479">Metal-binding</keyword>
<dbReference type="GO" id="GO:0004518">
    <property type="term" value="F:nuclease activity"/>
    <property type="evidence" value="ECO:0007669"/>
    <property type="project" value="UniProtKB-KW"/>
</dbReference>
<protein>
    <submittedName>
        <fullName evidence="7">PIN domain-containing protein</fullName>
    </submittedName>
</protein>
<keyword evidence="4" id="KW-0460">Magnesium</keyword>
<dbReference type="InterPro" id="IPR002716">
    <property type="entry name" value="PIN_dom"/>
</dbReference>
<dbReference type="SUPFAM" id="SSF88723">
    <property type="entry name" value="PIN domain-like"/>
    <property type="match status" value="1"/>
</dbReference>
<dbReference type="GO" id="GO:0046872">
    <property type="term" value="F:metal ion binding"/>
    <property type="evidence" value="ECO:0007669"/>
    <property type="project" value="UniProtKB-KW"/>
</dbReference>
<keyword evidence="8" id="KW-1185">Reference proteome</keyword>
<evidence type="ECO:0000313" key="7">
    <source>
        <dbReference type="EMBL" id="MBA4864219.1"/>
    </source>
</evidence>
<keyword evidence="1" id="KW-0540">Nuclease</keyword>
<accession>A0A7W2D400</accession>
<dbReference type="AlphaFoldDB" id="A0A7W2D400"/>
<dbReference type="EMBL" id="JACEQY010000027">
    <property type="protein sequence ID" value="MBA4864219.1"/>
    <property type="molecule type" value="Genomic_DNA"/>
</dbReference>
<dbReference type="Pfam" id="PF26343">
    <property type="entry name" value="VapC50_C"/>
    <property type="match status" value="1"/>
</dbReference>
<organism evidence="7 8">
    <name type="scientific">Streptomyces himalayensis subsp. aureolus</name>
    <dbReference type="NCBI Taxonomy" id="2758039"/>
    <lineage>
        <taxon>Bacteria</taxon>
        <taxon>Bacillati</taxon>
        <taxon>Actinomycetota</taxon>
        <taxon>Actinomycetes</taxon>
        <taxon>Kitasatosporales</taxon>
        <taxon>Streptomycetaceae</taxon>
        <taxon>Streptomyces</taxon>
        <taxon>Streptomyces himalayensis</taxon>
    </lineage>
</organism>
<feature type="domain" description="PIN" evidence="5">
    <location>
        <begin position="4"/>
        <end position="109"/>
    </location>
</feature>
<dbReference type="Proteomes" id="UP000586976">
    <property type="component" value="Unassembled WGS sequence"/>
</dbReference>
<dbReference type="InterPro" id="IPR058652">
    <property type="entry name" value="VapC50_C"/>
</dbReference>
<reference evidence="7 8" key="1">
    <citation type="submission" date="2020-07" db="EMBL/GenBank/DDBJ databases">
        <title>Streptomyces isolated from Indian soil.</title>
        <authorList>
            <person name="Mandal S."/>
            <person name="Maiti P.K."/>
        </authorList>
    </citation>
    <scope>NUCLEOTIDE SEQUENCE [LARGE SCALE GENOMIC DNA]</scope>
    <source>
        <strain evidence="7 8">PSKA54</strain>
    </source>
</reference>
<sequence>MINAVLDACVLFPNVLRDTMLSLAERDLFRPLWSLEILSEVRRNVLAKRPVDAQALDRTIALMNSAFDDALVEDWEPLVPDIELRDPEDRHVLAAAISGRAHAIVTFNTSDFLGPKALPGDIEIFHPDAFLIDRFDESPTSVISALTDQSKRYRRPPMDLGALLARLDRCGVPEFGEEVRRHIW</sequence>